<gene>
    <name evidence="8" type="ORF">B7463_g11526</name>
</gene>
<sequence>MLWCGQVVSLLATPGILIMEIAVTPRKGLTGSPGISANIALRVASQSPTPWRRHFAIVVSTEEGKSLNVAIHLQTYLSLLTRSLNLAQPHRANSWNHSSAERIAVMRLRTNIVLLACIVFLTLTFFLSRLVSFIQIFFEHAGPAITQTEVVEAYASTTPPDSRPQHIPKLIHQVYHSWGSSSGGSDSNNGTEMIPADWEEVRQTCMELNKGWEFKLIWLIVTKAVDRGDIQRLPRGRVPVVPGDGCLENLTPLLYLPAFVADGGRGALSNNVLGSAPNHPFWVLLTSKLISYNYYYFFPYVTISYASGQWFETAIWEKYHRQRYRRRQNLNEGHGSEGQREGKRWQEIYRLMMDDRLDADPWVFFTQERGGTWVNWDNMMFLLVGEHLVFLAMGIVALVGLCVLGVVRCWGRMRREARREQRAREQRAKDESPRKKNKELEVMEDLLRL</sequence>
<protein>
    <submittedName>
        <fullName evidence="8">Uncharacterized protein</fullName>
    </submittedName>
</protein>
<feature type="signal peptide" evidence="7">
    <location>
        <begin position="1"/>
        <end position="18"/>
    </location>
</feature>
<keyword evidence="9" id="KW-1185">Reference proteome</keyword>
<accession>A0A3E2GUG0</accession>
<dbReference type="PANTHER" id="PTHR32385">
    <property type="entry name" value="MANNOSYL PHOSPHORYLINOSITOL CERAMIDE SYNTHASE"/>
    <property type="match status" value="1"/>
</dbReference>
<evidence type="ECO:0000256" key="4">
    <source>
        <dbReference type="ARBA" id="ARBA00023136"/>
    </source>
</evidence>
<reference evidence="8 9" key="1">
    <citation type="submission" date="2018-05" db="EMBL/GenBank/DDBJ databases">
        <title>Draft genome sequence of Scytalidium lignicola DSM 105466, a ubiquitous saprotrophic fungus.</title>
        <authorList>
            <person name="Buettner E."/>
            <person name="Gebauer A.M."/>
            <person name="Hofrichter M."/>
            <person name="Liers C."/>
            <person name="Kellner H."/>
        </authorList>
    </citation>
    <scope>NUCLEOTIDE SEQUENCE [LARGE SCALE GENOMIC DNA]</scope>
    <source>
        <strain evidence="8 9">DSM 105466</strain>
    </source>
</reference>
<feature type="transmembrane region" description="Helical" evidence="6">
    <location>
        <begin position="388"/>
        <end position="410"/>
    </location>
</feature>
<feature type="transmembrane region" description="Helical" evidence="6">
    <location>
        <begin position="112"/>
        <end position="138"/>
    </location>
</feature>
<dbReference type="GO" id="GO:0000030">
    <property type="term" value="F:mannosyltransferase activity"/>
    <property type="evidence" value="ECO:0007669"/>
    <property type="project" value="TreeGrafter"/>
</dbReference>
<keyword evidence="4 6" id="KW-0472">Membrane</keyword>
<dbReference type="OMA" id="TINRTHE"/>
<comment type="subcellular location">
    <subcellularLocation>
        <location evidence="1">Membrane</location>
    </subcellularLocation>
</comment>
<comment type="caution">
    <text evidence="8">The sequence shown here is derived from an EMBL/GenBank/DDBJ whole genome shotgun (WGS) entry which is preliminary data.</text>
</comment>
<name>A0A3E2GUG0_SCYLI</name>
<dbReference type="InterPro" id="IPR051706">
    <property type="entry name" value="Glycosyltransferase_domain"/>
</dbReference>
<feature type="non-terminal residue" evidence="8">
    <location>
        <position position="449"/>
    </location>
</feature>
<organism evidence="8 9">
    <name type="scientific">Scytalidium lignicola</name>
    <name type="common">Hyphomycete</name>
    <dbReference type="NCBI Taxonomy" id="5539"/>
    <lineage>
        <taxon>Eukaryota</taxon>
        <taxon>Fungi</taxon>
        <taxon>Dikarya</taxon>
        <taxon>Ascomycota</taxon>
        <taxon>Pezizomycotina</taxon>
        <taxon>Leotiomycetes</taxon>
        <taxon>Leotiomycetes incertae sedis</taxon>
        <taxon>Scytalidium</taxon>
    </lineage>
</organism>
<dbReference type="EMBL" id="NCSJ02000399">
    <property type="protein sequence ID" value="RFU24814.1"/>
    <property type="molecule type" value="Genomic_DNA"/>
</dbReference>
<proteinExistence type="predicted"/>
<dbReference type="Proteomes" id="UP000258309">
    <property type="component" value="Unassembled WGS sequence"/>
</dbReference>
<dbReference type="PANTHER" id="PTHR32385:SF20">
    <property type="entry name" value="MANNOSYL PHOSPHORYLINOSITOL CERAMIDE SYNTHASE CSH1-RELATED"/>
    <property type="match status" value="1"/>
</dbReference>
<feature type="chain" id="PRO_5017739271" evidence="7">
    <location>
        <begin position="19"/>
        <end position="449"/>
    </location>
</feature>
<evidence type="ECO:0000313" key="8">
    <source>
        <dbReference type="EMBL" id="RFU24814.1"/>
    </source>
</evidence>
<evidence type="ECO:0000256" key="1">
    <source>
        <dbReference type="ARBA" id="ARBA00004370"/>
    </source>
</evidence>
<evidence type="ECO:0000256" key="6">
    <source>
        <dbReference type="SAM" id="Phobius"/>
    </source>
</evidence>
<dbReference type="GO" id="GO:0051999">
    <property type="term" value="P:mannosyl-inositol phosphorylceramide biosynthetic process"/>
    <property type="evidence" value="ECO:0007669"/>
    <property type="project" value="TreeGrafter"/>
</dbReference>
<evidence type="ECO:0000256" key="3">
    <source>
        <dbReference type="ARBA" id="ARBA00022989"/>
    </source>
</evidence>
<evidence type="ECO:0000256" key="7">
    <source>
        <dbReference type="SAM" id="SignalP"/>
    </source>
</evidence>
<feature type="non-terminal residue" evidence="8">
    <location>
        <position position="1"/>
    </location>
</feature>
<feature type="region of interest" description="Disordered" evidence="5">
    <location>
        <begin position="421"/>
        <end position="449"/>
    </location>
</feature>
<keyword evidence="2 6" id="KW-0812">Transmembrane</keyword>
<dbReference type="OrthoDB" id="3647at2759"/>
<evidence type="ECO:0000256" key="2">
    <source>
        <dbReference type="ARBA" id="ARBA00022692"/>
    </source>
</evidence>
<keyword evidence="7" id="KW-0732">Signal</keyword>
<dbReference type="STRING" id="5539.A0A3E2GUG0"/>
<evidence type="ECO:0000256" key="5">
    <source>
        <dbReference type="SAM" id="MobiDB-lite"/>
    </source>
</evidence>
<evidence type="ECO:0000313" key="9">
    <source>
        <dbReference type="Proteomes" id="UP000258309"/>
    </source>
</evidence>
<dbReference type="GO" id="GO:0016020">
    <property type="term" value="C:membrane"/>
    <property type="evidence" value="ECO:0007669"/>
    <property type="project" value="UniProtKB-SubCell"/>
</dbReference>
<keyword evidence="3 6" id="KW-1133">Transmembrane helix</keyword>
<dbReference type="AlphaFoldDB" id="A0A3E2GUG0"/>